<evidence type="ECO:0000259" key="5">
    <source>
        <dbReference type="PROSITE" id="PS50110"/>
    </source>
</evidence>
<feature type="compositionally biased region" description="Polar residues" evidence="3">
    <location>
        <begin position="339"/>
        <end position="351"/>
    </location>
</feature>
<sequence>MDDLGKQRLCDYKADRQAREVYRYFQPANPAALKPAWPPFGDDWDSVTDLPATTPSVAPDFSISEQTATGASVLSSPNTTLTSFAQLAALHLQAERAFITILNRDSQFIIAEATKTIHIGNSKLSVGEEGRFFAGTSTLANPWNICRETVAIPSDKQDGKYPMLVINDLAQEDRFKHLPFVKGEPHSRFYAGTPLTAESDINLGCLFVLDPLPREGLSNTEKDALGTVAAMVMDYFHISRQAVEGRRALRLSQGLRLFVDGNSSFANKAHVSRSNTATSSSSSRGSSYPRMNRSTGSESNPSEPRLTRSEIGDTRCRDDEARSLSPPYNAKLETDMPPNATTSFPSLQRGDSSSSVSSSSNDWLFQRAANLLRQGLDLDGAGGVIFLKNSNELPDNFADSHSNPTDSSNPAPVLSISTRDDPLSFQTGTTPSCPSVNIDKAFLNQLTCRYPKGRLWSFHSDGTLSTSDEDESIGAARELKNSFKVSETSKLNTYFPNACQVMFVPLWNAIDSQWFSGCFCWTPQPTKVFSRAVDLSSVFGFASAIMTEYSRVESVIADRQKGDFISSISHELRSPLHGVLAATEFLSDTRVDEYQESLVETITGCGRTLLDTMNQVLDFSKIMSLQRRKRRYRCGKDPWKPKITHESPARMDPLVSTDVAILTEDVVDSVCLGHSHMKRLTTSTIRPAIDSPISYSNVEKEDNELGFLPEVEVVVDISNNDWLYKVQPGSLRRLIMNLLGNALKYTKKGVVSVCIEVAQQTEGCSRRRGLENMVTLTVSDTGRGISSEYLRTRLYTPFSQEDTLSTGTGLGLSIVRGIVDTLNGSINIQSRVGEGTIVKVSFPLERPVGEENPPSTPHVDSPEQKTITASSRLRLMDLTGKRAAIWGLGSSCLPEHHFWSSIARYVTDWYGMEVVSWSANEHIDVLCVDESNLSAESSQHLPTGLPSLLVVCNHRSSSGDPSKKWSHLAESVGILRRPCGPQRLARGILSCLNPEPASATSLRLGHESVVPVPCRLPRPLTEESTLLSYGQLNHPTDESSNHLSGARSSVIDLVERDDAVPWLESPSRATSENTASNTHAPSSTPSSSGSPAPDDVSSESQSGPRVLLVDDNDINLRLLVNFMKKRKVAILDTAENGRAAVRCVERMLQGYDLIFMDVSMPIMDGFEATLAIRKIEKERDGSVPAKIIAFTGLSSLRAESRSMDSGMDLFLTKPVSFKQVSRLVNEWEIESSK</sequence>
<feature type="compositionally biased region" description="Low complexity" evidence="3">
    <location>
        <begin position="1074"/>
        <end position="1095"/>
    </location>
</feature>
<feature type="domain" description="Response regulatory" evidence="5">
    <location>
        <begin position="1105"/>
        <end position="1228"/>
    </location>
</feature>
<proteinExistence type="predicted"/>
<dbReference type="InterPro" id="IPR036890">
    <property type="entry name" value="HATPase_C_sf"/>
</dbReference>
<dbReference type="CDD" id="cd17546">
    <property type="entry name" value="REC_hyHK_CKI1_RcsC-like"/>
    <property type="match status" value="1"/>
</dbReference>
<dbReference type="PANTHER" id="PTHR43719">
    <property type="entry name" value="TWO-COMPONENT HISTIDINE KINASE"/>
    <property type="match status" value="1"/>
</dbReference>
<dbReference type="Pfam" id="PF00512">
    <property type="entry name" value="HisKA"/>
    <property type="match status" value="1"/>
</dbReference>
<accession>A0AAI9X2I4</accession>
<dbReference type="Gene3D" id="3.40.50.2300">
    <property type="match status" value="1"/>
</dbReference>
<dbReference type="SUPFAM" id="SSF55874">
    <property type="entry name" value="ATPase domain of HSP90 chaperone/DNA topoisomerase II/histidine kinase"/>
    <property type="match status" value="1"/>
</dbReference>
<dbReference type="Proteomes" id="UP001227192">
    <property type="component" value="Unassembled WGS sequence"/>
</dbReference>
<dbReference type="SUPFAM" id="SSF55781">
    <property type="entry name" value="GAF domain-like"/>
    <property type="match status" value="1"/>
</dbReference>
<gene>
    <name evidence="6" type="ORF">VN97_g12508</name>
</gene>
<name>A0AAI9X2I4_PENTH</name>
<reference evidence="6" key="2">
    <citation type="journal article" date="2016" name="Fungal Biol.">
        <title>Ochratoxin A production by Penicillium thymicola.</title>
        <authorList>
            <person name="Nguyen H.D.T."/>
            <person name="McMullin D.R."/>
            <person name="Ponomareva E."/>
            <person name="Riley R."/>
            <person name="Pomraning K.R."/>
            <person name="Baker S.E."/>
            <person name="Seifert K.A."/>
        </authorList>
    </citation>
    <scope>NUCLEOTIDE SEQUENCE</scope>
    <source>
        <strain evidence="6">DAOM 180753</strain>
    </source>
</reference>
<dbReference type="AlphaFoldDB" id="A0AAI9X2I4"/>
<dbReference type="PROSITE" id="PS50110">
    <property type="entry name" value="RESPONSE_REGULATORY"/>
    <property type="match status" value="1"/>
</dbReference>
<dbReference type="InterPro" id="IPR011006">
    <property type="entry name" value="CheY-like_superfamily"/>
</dbReference>
<organism evidence="6 7">
    <name type="scientific">Penicillium thymicola</name>
    <dbReference type="NCBI Taxonomy" id="293382"/>
    <lineage>
        <taxon>Eukaryota</taxon>
        <taxon>Fungi</taxon>
        <taxon>Dikarya</taxon>
        <taxon>Ascomycota</taxon>
        <taxon>Pezizomycotina</taxon>
        <taxon>Eurotiomycetes</taxon>
        <taxon>Eurotiomycetidae</taxon>
        <taxon>Eurotiales</taxon>
        <taxon>Aspergillaceae</taxon>
        <taxon>Penicillium</taxon>
    </lineage>
</organism>
<feature type="compositionally biased region" description="Low complexity" evidence="3">
    <location>
        <begin position="272"/>
        <end position="287"/>
    </location>
</feature>
<dbReference type="InterPro" id="IPR005467">
    <property type="entry name" value="His_kinase_dom"/>
</dbReference>
<dbReference type="InterPro" id="IPR036097">
    <property type="entry name" value="HisK_dim/P_sf"/>
</dbReference>
<keyword evidence="7" id="KW-1185">Reference proteome</keyword>
<feature type="compositionally biased region" description="Basic and acidic residues" evidence="3">
    <location>
        <begin position="305"/>
        <end position="322"/>
    </location>
</feature>
<dbReference type="EMBL" id="LACB01000965">
    <property type="protein sequence ID" value="KAJ9481004.1"/>
    <property type="molecule type" value="Genomic_DNA"/>
</dbReference>
<evidence type="ECO:0000256" key="1">
    <source>
        <dbReference type="ARBA" id="ARBA00022553"/>
    </source>
</evidence>
<dbReference type="FunFam" id="1.10.287.130:FF:000023">
    <property type="entry name" value="Sensor histidine kinase/response regulator, putative"/>
    <property type="match status" value="1"/>
</dbReference>
<dbReference type="GO" id="GO:0000155">
    <property type="term" value="F:phosphorelay sensor kinase activity"/>
    <property type="evidence" value="ECO:0007669"/>
    <property type="project" value="InterPro"/>
</dbReference>
<comment type="caution">
    <text evidence="6">The sequence shown here is derived from an EMBL/GenBank/DDBJ whole genome shotgun (WGS) entry which is preliminary data.</text>
</comment>
<feature type="compositionally biased region" description="Polar residues" evidence="3">
    <location>
        <begin position="396"/>
        <end position="410"/>
    </location>
</feature>
<dbReference type="SMART" id="SM00448">
    <property type="entry name" value="REC"/>
    <property type="match status" value="1"/>
</dbReference>
<dbReference type="SUPFAM" id="SSF52172">
    <property type="entry name" value="CheY-like"/>
    <property type="match status" value="1"/>
</dbReference>
<dbReference type="SMART" id="SM00387">
    <property type="entry name" value="HATPase_c"/>
    <property type="match status" value="1"/>
</dbReference>
<dbReference type="Gene3D" id="1.10.287.130">
    <property type="match status" value="1"/>
</dbReference>
<dbReference type="Pfam" id="PF02518">
    <property type="entry name" value="HATPase_c"/>
    <property type="match status" value="1"/>
</dbReference>
<feature type="region of interest" description="Disordered" evidence="3">
    <location>
        <begin position="268"/>
        <end position="359"/>
    </location>
</feature>
<feature type="region of interest" description="Disordered" evidence="3">
    <location>
        <begin position="1062"/>
        <end position="1104"/>
    </location>
</feature>
<dbReference type="Pfam" id="PF00072">
    <property type="entry name" value="Response_reg"/>
    <property type="match status" value="1"/>
</dbReference>
<evidence type="ECO:0000256" key="3">
    <source>
        <dbReference type="SAM" id="MobiDB-lite"/>
    </source>
</evidence>
<dbReference type="Gene3D" id="3.30.565.10">
    <property type="entry name" value="Histidine kinase-like ATPase, C-terminal domain"/>
    <property type="match status" value="1"/>
</dbReference>
<dbReference type="InterPro" id="IPR004358">
    <property type="entry name" value="Sig_transdc_His_kin-like_C"/>
</dbReference>
<dbReference type="SUPFAM" id="SSF47384">
    <property type="entry name" value="Homodimeric domain of signal transducing histidine kinase"/>
    <property type="match status" value="1"/>
</dbReference>
<feature type="compositionally biased region" description="Polar residues" evidence="3">
    <location>
        <begin position="292"/>
        <end position="302"/>
    </location>
</feature>
<dbReference type="InterPro" id="IPR003661">
    <property type="entry name" value="HisK_dim/P_dom"/>
</dbReference>
<dbReference type="PROSITE" id="PS50109">
    <property type="entry name" value="HIS_KIN"/>
    <property type="match status" value="1"/>
</dbReference>
<dbReference type="PRINTS" id="PR00344">
    <property type="entry name" value="BCTRLSENSOR"/>
</dbReference>
<dbReference type="SMART" id="SM00388">
    <property type="entry name" value="HisKA"/>
    <property type="match status" value="1"/>
</dbReference>
<protein>
    <submittedName>
        <fullName evidence="6">Uncharacterized protein</fullName>
    </submittedName>
</protein>
<feature type="domain" description="Histidine kinase" evidence="4">
    <location>
        <begin position="567"/>
        <end position="846"/>
    </location>
</feature>
<dbReference type="InterPro" id="IPR050956">
    <property type="entry name" value="2C_system_His_kinase"/>
</dbReference>
<feature type="region of interest" description="Disordered" evidence="3">
    <location>
        <begin position="396"/>
        <end position="421"/>
    </location>
</feature>
<feature type="modified residue" description="4-aspartylphosphate" evidence="2">
    <location>
        <position position="1157"/>
    </location>
</feature>
<keyword evidence="1 2" id="KW-0597">Phosphoprotein</keyword>
<evidence type="ECO:0000259" key="4">
    <source>
        <dbReference type="PROSITE" id="PS50109"/>
    </source>
</evidence>
<evidence type="ECO:0000256" key="2">
    <source>
        <dbReference type="PROSITE-ProRule" id="PRU00169"/>
    </source>
</evidence>
<reference evidence="6" key="1">
    <citation type="submission" date="2015-06" db="EMBL/GenBank/DDBJ databases">
        <authorList>
            <person name="Nguyen H."/>
        </authorList>
    </citation>
    <scope>NUCLEOTIDE SEQUENCE</scope>
    <source>
        <strain evidence="6">DAOM 180753</strain>
    </source>
</reference>
<dbReference type="InterPro" id="IPR003594">
    <property type="entry name" value="HATPase_dom"/>
</dbReference>
<dbReference type="PANTHER" id="PTHR43719:SF72">
    <property type="entry name" value="HISTIDINE KINASE_RESPONSE REGULATOR, PUTATIVE (AFU_ORTHOLOGUE AFUA_8G06140)-RELATED"/>
    <property type="match status" value="1"/>
</dbReference>
<feature type="region of interest" description="Disordered" evidence="3">
    <location>
        <begin position="846"/>
        <end position="865"/>
    </location>
</feature>
<evidence type="ECO:0000313" key="6">
    <source>
        <dbReference type="EMBL" id="KAJ9481004.1"/>
    </source>
</evidence>
<dbReference type="InterPro" id="IPR001789">
    <property type="entry name" value="Sig_transdc_resp-reg_receiver"/>
</dbReference>
<evidence type="ECO:0000313" key="7">
    <source>
        <dbReference type="Proteomes" id="UP001227192"/>
    </source>
</evidence>
<dbReference type="CDD" id="cd00082">
    <property type="entry name" value="HisKA"/>
    <property type="match status" value="1"/>
</dbReference>